<keyword evidence="6 10" id="KW-1133">Transmembrane helix</keyword>
<dbReference type="Pfam" id="PF02705">
    <property type="entry name" value="K_trans"/>
    <property type="match status" value="1"/>
</dbReference>
<proteinExistence type="predicted"/>
<dbReference type="InterPro" id="IPR003855">
    <property type="entry name" value="K+_transporter"/>
</dbReference>
<evidence type="ECO:0000256" key="6">
    <source>
        <dbReference type="ARBA" id="ARBA00022989"/>
    </source>
</evidence>
<feature type="domain" description="K+ potassium transporter C-terminal" evidence="12">
    <location>
        <begin position="781"/>
        <end position="932"/>
    </location>
</feature>
<dbReference type="InterPro" id="IPR053952">
    <property type="entry name" value="K_trans_C"/>
</dbReference>
<dbReference type="InterPro" id="IPR053951">
    <property type="entry name" value="K_trans_N"/>
</dbReference>
<reference evidence="13 14" key="1">
    <citation type="journal article" date="2019" name="Sci. Rep.">
        <title>Comparative genomics of chytrid fungi reveal insights into the obligate biotrophic and pathogenic lifestyle of Synchytrium endobioticum.</title>
        <authorList>
            <person name="van de Vossenberg B.T.L.H."/>
            <person name="Warris S."/>
            <person name="Nguyen H.D.T."/>
            <person name="van Gent-Pelzer M.P.E."/>
            <person name="Joly D.L."/>
            <person name="van de Geest H.C."/>
            <person name="Bonants P.J.M."/>
            <person name="Smith D.S."/>
            <person name="Levesque C.A."/>
            <person name="van der Lee T.A.J."/>
        </authorList>
    </citation>
    <scope>NUCLEOTIDE SEQUENCE [LARGE SCALE GENOMIC DNA]</scope>
    <source>
        <strain evidence="13 14">LEV6574</strain>
    </source>
</reference>
<evidence type="ECO:0000256" key="2">
    <source>
        <dbReference type="ARBA" id="ARBA00022448"/>
    </source>
</evidence>
<feature type="transmembrane region" description="Helical" evidence="10">
    <location>
        <begin position="344"/>
        <end position="367"/>
    </location>
</feature>
<feature type="transmembrane region" description="Helical" evidence="10">
    <location>
        <begin position="592"/>
        <end position="620"/>
    </location>
</feature>
<evidence type="ECO:0000259" key="11">
    <source>
        <dbReference type="Pfam" id="PF02705"/>
    </source>
</evidence>
<evidence type="ECO:0000256" key="1">
    <source>
        <dbReference type="ARBA" id="ARBA00004141"/>
    </source>
</evidence>
<feature type="transmembrane region" description="Helical" evidence="10">
    <location>
        <begin position="512"/>
        <end position="537"/>
    </location>
</feature>
<keyword evidence="8 10" id="KW-0472">Membrane</keyword>
<keyword evidence="3" id="KW-0633">Potassium transport</keyword>
<feature type="transmembrane region" description="Helical" evidence="10">
    <location>
        <begin position="403"/>
        <end position="430"/>
    </location>
</feature>
<feature type="transmembrane region" description="Helical" evidence="10">
    <location>
        <begin position="442"/>
        <end position="460"/>
    </location>
</feature>
<dbReference type="OrthoDB" id="504708at2759"/>
<dbReference type="VEuPathDB" id="FungiDB:SeMB42_g05544"/>
<keyword evidence="4 10" id="KW-0812">Transmembrane</keyword>
<evidence type="ECO:0000259" key="12">
    <source>
        <dbReference type="Pfam" id="PF22776"/>
    </source>
</evidence>
<feature type="region of interest" description="Disordered" evidence="9">
    <location>
        <begin position="1"/>
        <end position="24"/>
    </location>
</feature>
<protein>
    <recommendedName>
        <fullName evidence="15">Potassium transporter</fullName>
    </recommendedName>
</protein>
<evidence type="ECO:0000256" key="10">
    <source>
        <dbReference type="SAM" id="Phobius"/>
    </source>
</evidence>
<evidence type="ECO:0000256" key="3">
    <source>
        <dbReference type="ARBA" id="ARBA00022538"/>
    </source>
</evidence>
<keyword evidence="2" id="KW-0813">Transport</keyword>
<dbReference type="Pfam" id="PF22776">
    <property type="entry name" value="K_trans_C"/>
    <property type="match status" value="1"/>
</dbReference>
<feature type="transmembrane region" description="Helical" evidence="10">
    <location>
        <begin position="297"/>
        <end position="324"/>
    </location>
</feature>
<dbReference type="PANTHER" id="PTHR30540">
    <property type="entry name" value="OSMOTIC STRESS POTASSIUM TRANSPORTER"/>
    <property type="match status" value="1"/>
</dbReference>
<dbReference type="GO" id="GO:0016020">
    <property type="term" value="C:membrane"/>
    <property type="evidence" value="ECO:0007669"/>
    <property type="project" value="UniProtKB-SubCell"/>
</dbReference>
<dbReference type="EMBL" id="QEAM01000069">
    <property type="protein sequence ID" value="TPX47764.1"/>
    <property type="molecule type" value="Genomic_DNA"/>
</dbReference>
<organism evidence="13 14">
    <name type="scientific">Synchytrium endobioticum</name>
    <dbReference type="NCBI Taxonomy" id="286115"/>
    <lineage>
        <taxon>Eukaryota</taxon>
        <taxon>Fungi</taxon>
        <taxon>Fungi incertae sedis</taxon>
        <taxon>Chytridiomycota</taxon>
        <taxon>Chytridiomycota incertae sedis</taxon>
        <taxon>Chytridiomycetes</taxon>
        <taxon>Synchytriales</taxon>
        <taxon>Synchytriaceae</taxon>
        <taxon>Synchytrium</taxon>
    </lineage>
</organism>
<feature type="transmembrane region" description="Helical" evidence="10">
    <location>
        <begin position="729"/>
        <end position="749"/>
    </location>
</feature>
<evidence type="ECO:0000313" key="13">
    <source>
        <dbReference type="EMBL" id="TPX47764.1"/>
    </source>
</evidence>
<evidence type="ECO:0000256" key="7">
    <source>
        <dbReference type="ARBA" id="ARBA00023065"/>
    </source>
</evidence>
<dbReference type="PANTHER" id="PTHR30540:SF83">
    <property type="entry name" value="K+ POTASSIUM TRANSPORTER"/>
    <property type="match status" value="1"/>
</dbReference>
<evidence type="ECO:0000256" key="9">
    <source>
        <dbReference type="SAM" id="MobiDB-lite"/>
    </source>
</evidence>
<comment type="subcellular location">
    <subcellularLocation>
        <location evidence="1">Membrane</location>
        <topology evidence="1">Multi-pass membrane protein</topology>
    </subcellularLocation>
</comment>
<feature type="transmembrane region" description="Helical" evidence="10">
    <location>
        <begin position="649"/>
        <end position="668"/>
    </location>
</feature>
<keyword evidence="5" id="KW-0630">Potassium</keyword>
<gene>
    <name evidence="13" type="ORF">SeLEV6574_g02453</name>
</gene>
<evidence type="ECO:0000313" key="14">
    <source>
        <dbReference type="Proteomes" id="UP000320475"/>
    </source>
</evidence>
<evidence type="ECO:0000256" key="5">
    <source>
        <dbReference type="ARBA" id="ARBA00022958"/>
    </source>
</evidence>
<feature type="transmembrane region" description="Helical" evidence="10">
    <location>
        <begin position="549"/>
        <end position="572"/>
    </location>
</feature>
<dbReference type="GO" id="GO:0015079">
    <property type="term" value="F:potassium ion transmembrane transporter activity"/>
    <property type="evidence" value="ECO:0007669"/>
    <property type="project" value="InterPro"/>
</dbReference>
<dbReference type="AlphaFoldDB" id="A0A507D8F9"/>
<feature type="transmembrane region" description="Helical" evidence="10">
    <location>
        <begin position="472"/>
        <end position="492"/>
    </location>
</feature>
<feature type="transmembrane region" description="Helical" evidence="10">
    <location>
        <begin position="674"/>
        <end position="698"/>
    </location>
</feature>
<feature type="transmembrane region" description="Helical" evidence="10">
    <location>
        <begin position="705"/>
        <end position="723"/>
    </location>
</feature>
<feature type="domain" description="K+ potassium transporter integral membrane" evidence="11">
    <location>
        <begin position="301"/>
        <end position="768"/>
    </location>
</feature>
<evidence type="ECO:0008006" key="15">
    <source>
        <dbReference type="Google" id="ProtNLM"/>
    </source>
</evidence>
<comment type="caution">
    <text evidence="13">The sequence shown here is derived from an EMBL/GenBank/DDBJ whole genome shotgun (WGS) entry which is preliminary data.</text>
</comment>
<evidence type="ECO:0000256" key="4">
    <source>
        <dbReference type="ARBA" id="ARBA00022692"/>
    </source>
</evidence>
<keyword evidence="7" id="KW-0406">Ion transport</keyword>
<accession>A0A507D8F9</accession>
<dbReference type="Proteomes" id="UP000320475">
    <property type="component" value="Unassembled WGS sequence"/>
</dbReference>
<name>A0A507D8F9_9FUNG</name>
<evidence type="ECO:0000256" key="8">
    <source>
        <dbReference type="ARBA" id="ARBA00023136"/>
    </source>
</evidence>
<sequence>MNIFHSGGDLTPSQHHHMTADDAPRAMPIRRTTSYMPRCDDVVLNIGDVADSSVMREFGELASTPGNHAAMAVPPPPHRRSMIVGYENHLHPVGLPLNNGHRRASPESHHSLNKVLGSNGLLPGRQSVASIARPIRRSFVGSKGSLAHSFHHNHEHVLQSHPKLQQDSAPAHVAIDIDVMHTSLEEETWPQILPVSSTEPGQASVTDKVDSTSTAANTATSLTVYSAPSSTPGPLLSVVSNNAPKFTKKVSVRQLIEARAQQKDQKASMGPRSLSIGAALCIPPQPRLSDKMNWSTFLKLSLGAVGIVYGDIGVGPLFVLKAVFKDDSVNLGSWSESSIDDQQVFVLGALSFVFWMITIVSCCKYMMFVIQADKHGEGGTFALLSLLPFDTPDSMLNKYKHHFYVAGIVSAAFLLGDGFIAPAIGVLSAFEGIHFYAPDSEQVSQAVMPLSCVVLLLLLFSQRFGTAKALRFYSPIMLLWFVSIGTVGLYNLTSAPWIFSAISPHYMVIFSMRFGAAGFYILSQVVLAVTGVEAMYADLGHFKTRPIRASFLGLVYPALVLSYFGQGAYILSHQVDPDTEHFHPFFDSVPDVIRWPMLALATLAAVIASQATISGAFALIDQAISLNIFPSVQSIHTSESSDGAVYIPAFNYTLMVGCVALIVAFGHSERLADIYGIAVCCSMTLTGLFFVMVLKFAWKQSMWKIVGFLGFFGVFDLVVLASSLRKIPLGGWVSFFISILIFWVMNVYYGTTIQINEYLQERLISMTDLRAHVRNIPRTDGTLVFVANSDEEVPHVLTLLAVRMNSLPENIICMSVSCSSAPFIAEEERTIFRTVDSATGLYRIVLSYGYAERSIDTMGAVMRYKSRILKNENCNDDITFVVGRERIQAHEKAGWMDMIRFWMYDLIQRNMEGKVAAYNLPPNDTMEIESRIILGYDVLDVPTGGEETALPGRKEL</sequence>